<dbReference type="SFLD" id="SFLDS00019">
    <property type="entry name" value="Glutathione_Transferase_(cytos"/>
    <property type="match status" value="1"/>
</dbReference>
<dbReference type="Gene3D" id="1.20.1050.10">
    <property type="match status" value="1"/>
</dbReference>
<feature type="transmembrane region" description="Helical" evidence="5">
    <location>
        <begin position="153"/>
        <end position="175"/>
    </location>
</feature>
<dbReference type="SUPFAM" id="SSF51126">
    <property type="entry name" value="Pectin lyase-like"/>
    <property type="match status" value="1"/>
</dbReference>
<dbReference type="SUPFAM" id="SSF52833">
    <property type="entry name" value="Thioredoxin-like"/>
    <property type="match status" value="1"/>
</dbReference>
<evidence type="ECO:0000313" key="7">
    <source>
        <dbReference type="Proteomes" id="UP000887540"/>
    </source>
</evidence>
<dbReference type="Pfam" id="PF02798">
    <property type="entry name" value="GST_N"/>
    <property type="match status" value="1"/>
</dbReference>
<dbReference type="GO" id="GO:0006749">
    <property type="term" value="P:glutathione metabolic process"/>
    <property type="evidence" value="ECO:0007669"/>
    <property type="project" value="TreeGrafter"/>
</dbReference>
<evidence type="ECO:0000256" key="5">
    <source>
        <dbReference type="SAM" id="Phobius"/>
    </source>
</evidence>
<dbReference type="InterPro" id="IPR012334">
    <property type="entry name" value="Pectin_lyas_fold"/>
</dbReference>
<feature type="domain" description="GST N-terminal" evidence="6">
    <location>
        <begin position="2"/>
        <end position="80"/>
    </location>
</feature>
<dbReference type="InterPro" id="IPR040079">
    <property type="entry name" value="Glutathione_S-Trfase"/>
</dbReference>
<dbReference type="PANTHER" id="PTHR11571:SF224">
    <property type="entry name" value="HEMATOPOIETIC PROSTAGLANDIN D SYNTHASE"/>
    <property type="match status" value="1"/>
</dbReference>
<dbReference type="Gene3D" id="2.160.20.10">
    <property type="entry name" value="Single-stranded right-handed beta-helix, Pectin lyase-like"/>
    <property type="match status" value="1"/>
</dbReference>
<evidence type="ECO:0000256" key="1">
    <source>
        <dbReference type="ARBA" id="ARBA00012452"/>
    </source>
</evidence>
<comment type="similarity">
    <text evidence="3">Belongs to the GST superfamily. Sigma family.</text>
</comment>
<dbReference type="InterPro" id="IPR011050">
    <property type="entry name" value="Pectin_lyase_fold/virulence"/>
</dbReference>
<evidence type="ECO:0000256" key="3">
    <source>
        <dbReference type="ARBA" id="ARBA00038317"/>
    </source>
</evidence>
<dbReference type="WBParaSite" id="ACRNAN_scaffold2146.g16360.t1">
    <property type="protein sequence ID" value="ACRNAN_scaffold2146.g16360.t1"/>
    <property type="gene ID" value="ACRNAN_scaffold2146.g16360"/>
</dbReference>
<dbReference type="FunFam" id="3.40.30.10:FF:000258">
    <property type="entry name" value="Glutathione S-transferase"/>
    <property type="match status" value="1"/>
</dbReference>
<accession>A0A914DBX5</accession>
<dbReference type="CDD" id="cd03039">
    <property type="entry name" value="GST_N_Sigma_like"/>
    <property type="match status" value="1"/>
</dbReference>
<proteinExistence type="inferred from homology"/>
<dbReference type="InterPro" id="IPR036249">
    <property type="entry name" value="Thioredoxin-like_sf"/>
</dbReference>
<protein>
    <recommendedName>
        <fullName evidence="1">glutathione transferase</fullName>
        <ecNumber evidence="1">2.5.1.18</ecNumber>
    </recommendedName>
</protein>
<dbReference type="GO" id="GO:0004364">
    <property type="term" value="F:glutathione transferase activity"/>
    <property type="evidence" value="ECO:0007669"/>
    <property type="project" value="UniProtKB-EC"/>
</dbReference>
<dbReference type="PROSITE" id="PS50404">
    <property type="entry name" value="GST_NTER"/>
    <property type="match status" value="1"/>
</dbReference>
<evidence type="ECO:0000256" key="2">
    <source>
        <dbReference type="ARBA" id="ARBA00022679"/>
    </source>
</evidence>
<keyword evidence="5" id="KW-0812">Transmembrane</keyword>
<dbReference type="InterPro" id="IPR004045">
    <property type="entry name" value="Glutathione_S-Trfase_N"/>
</dbReference>
<keyword evidence="7" id="KW-1185">Reference proteome</keyword>
<dbReference type="InterPro" id="IPR050213">
    <property type="entry name" value="GST_superfamily"/>
</dbReference>
<dbReference type="Proteomes" id="UP000887540">
    <property type="component" value="Unplaced"/>
</dbReference>
<reference evidence="8" key="1">
    <citation type="submission" date="2022-11" db="UniProtKB">
        <authorList>
            <consortium name="WormBaseParasite"/>
        </authorList>
    </citation>
    <scope>IDENTIFICATION</scope>
</reference>
<keyword evidence="2" id="KW-0808">Transferase</keyword>
<name>A0A914DBX5_9BILA</name>
<keyword evidence="5" id="KW-0472">Membrane</keyword>
<keyword evidence="5" id="KW-1133">Transmembrane helix</keyword>
<sequence length="309" mass="34525">MVKYTLHYFKSRGQGECARLLLAYGGEEWEDKRYTIEEFRRTLKNSMPNGQLPVLEAEGKLLSQSYAIYRYLARKYGLTGKDNWEAAIVDSIMDQYKDYFEEIRDYILTAAGFINKGDLDTLRKKLYVPASAKFFPILKNYIKEAGNGYLTKAIMSSISLFNLFIFYLTLFTHLLSCQDYRVLDFGAKGDGKSDDTLAVRAALAAATSSNGGRVIFDSGYSFVTGALNMTNNVILDIRGTILASLNASDYPIVLVGPWMYYGLVKQPLIASYNATNITITGGGTIDGQGPYWYACRNNATAPPCYPYGK</sequence>
<organism evidence="7 8">
    <name type="scientific">Acrobeloides nanus</name>
    <dbReference type="NCBI Taxonomy" id="290746"/>
    <lineage>
        <taxon>Eukaryota</taxon>
        <taxon>Metazoa</taxon>
        <taxon>Ecdysozoa</taxon>
        <taxon>Nematoda</taxon>
        <taxon>Chromadorea</taxon>
        <taxon>Rhabditida</taxon>
        <taxon>Tylenchina</taxon>
        <taxon>Cephalobomorpha</taxon>
        <taxon>Cephaloboidea</taxon>
        <taxon>Cephalobidae</taxon>
        <taxon>Acrobeloides</taxon>
    </lineage>
</organism>
<dbReference type="InterPro" id="IPR036282">
    <property type="entry name" value="Glutathione-S-Trfase_C_sf"/>
</dbReference>
<dbReference type="Gene3D" id="3.40.30.10">
    <property type="entry name" value="Glutaredoxin"/>
    <property type="match status" value="1"/>
</dbReference>
<comment type="catalytic activity">
    <reaction evidence="4">
        <text>RX + glutathione = an S-substituted glutathione + a halide anion + H(+)</text>
        <dbReference type="Rhea" id="RHEA:16437"/>
        <dbReference type="ChEBI" id="CHEBI:15378"/>
        <dbReference type="ChEBI" id="CHEBI:16042"/>
        <dbReference type="ChEBI" id="CHEBI:17792"/>
        <dbReference type="ChEBI" id="CHEBI:57925"/>
        <dbReference type="ChEBI" id="CHEBI:90779"/>
        <dbReference type="EC" id="2.5.1.18"/>
    </reaction>
</comment>
<evidence type="ECO:0000256" key="4">
    <source>
        <dbReference type="ARBA" id="ARBA00047960"/>
    </source>
</evidence>
<dbReference type="AlphaFoldDB" id="A0A914DBX5"/>
<dbReference type="EC" id="2.5.1.18" evidence="1"/>
<evidence type="ECO:0000313" key="8">
    <source>
        <dbReference type="WBParaSite" id="ACRNAN_scaffold2146.g16360.t1"/>
    </source>
</evidence>
<dbReference type="CDD" id="cd03192">
    <property type="entry name" value="GST_C_Sigma_like"/>
    <property type="match status" value="1"/>
</dbReference>
<dbReference type="SUPFAM" id="SSF47616">
    <property type="entry name" value="GST C-terminal domain-like"/>
    <property type="match status" value="1"/>
</dbReference>
<dbReference type="PANTHER" id="PTHR11571">
    <property type="entry name" value="GLUTATHIONE S-TRANSFERASE"/>
    <property type="match status" value="1"/>
</dbReference>
<evidence type="ECO:0000259" key="6">
    <source>
        <dbReference type="PROSITE" id="PS50404"/>
    </source>
</evidence>